<organism evidence="9 10">
    <name type="scientific">Rhynchospora breviuscula</name>
    <dbReference type="NCBI Taxonomy" id="2022672"/>
    <lineage>
        <taxon>Eukaryota</taxon>
        <taxon>Viridiplantae</taxon>
        <taxon>Streptophyta</taxon>
        <taxon>Embryophyta</taxon>
        <taxon>Tracheophyta</taxon>
        <taxon>Spermatophyta</taxon>
        <taxon>Magnoliopsida</taxon>
        <taxon>Liliopsida</taxon>
        <taxon>Poales</taxon>
        <taxon>Cyperaceae</taxon>
        <taxon>Cyperoideae</taxon>
        <taxon>Rhynchosporeae</taxon>
        <taxon>Rhynchospora</taxon>
    </lineage>
</organism>
<comment type="similarity">
    <text evidence="1">Belongs to the plant LTP family.</text>
</comment>
<evidence type="ECO:0000256" key="3">
    <source>
        <dbReference type="ARBA" id="ARBA00023157"/>
    </source>
</evidence>
<dbReference type="Proteomes" id="UP001151287">
    <property type="component" value="Unassembled WGS sequence"/>
</dbReference>
<dbReference type="SUPFAM" id="SSF47699">
    <property type="entry name" value="Bifunctional inhibitor/lipid-transfer protein/seed storage 2S albumin"/>
    <property type="match status" value="1"/>
</dbReference>
<feature type="domain" description="Bifunctional inhibitor/plant lipid transfer protein/seed storage helical" evidence="8">
    <location>
        <begin position="19"/>
        <end position="102"/>
    </location>
</feature>
<keyword evidence="6" id="KW-0472">Membrane</keyword>
<evidence type="ECO:0000256" key="6">
    <source>
        <dbReference type="SAM" id="Phobius"/>
    </source>
</evidence>
<dbReference type="OrthoDB" id="690947at2759"/>
<accession>A0A9Q0CEV7</accession>
<evidence type="ECO:0000313" key="9">
    <source>
        <dbReference type="EMBL" id="KAJ1692657.1"/>
    </source>
</evidence>
<gene>
    <name evidence="9" type="ORF">LUZ63_009355</name>
</gene>
<keyword evidence="4" id="KW-0325">Glycoprotein</keyword>
<keyword evidence="6" id="KW-1133">Transmembrane helix</keyword>
<evidence type="ECO:0000259" key="8">
    <source>
        <dbReference type="Pfam" id="PF14368"/>
    </source>
</evidence>
<sequence>MAFDSRTFALFLAISAMVASTAIGQDLPPCVSSLAPCASYLNSTATPPETCCAPLRDAAVKQTVCLCNLLNNKELLKTFNVDPSQGLRLAKSCNASADASTCSKAAASASPTTSPSTGSSSTASKSTPAEKSTNAAQKATWTAVNGIMCLLFPLLWIVMA</sequence>
<evidence type="ECO:0000256" key="4">
    <source>
        <dbReference type="ARBA" id="ARBA00023180"/>
    </source>
</evidence>
<feature type="region of interest" description="Disordered" evidence="5">
    <location>
        <begin position="106"/>
        <end position="131"/>
    </location>
</feature>
<protein>
    <recommendedName>
        <fullName evidence="8">Bifunctional inhibitor/plant lipid transfer protein/seed storage helical domain-containing protein</fullName>
    </recommendedName>
</protein>
<evidence type="ECO:0000256" key="7">
    <source>
        <dbReference type="SAM" id="SignalP"/>
    </source>
</evidence>
<evidence type="ECO:0000256" key="2">
    <source>
        <dbReference type="ARBA" id="ARBA00022729"/>
    </source>
</evidence>
<feature type="chain" id="PRO_5040141590" description="Bifunctional inhibitor/plant lipid transfer protein/seed storage helical domain-containing protein" evidence="7">
    <location>
        <begin position="25"/>
        <end position="160"/>
    </location>
</feature>
<dbReference type="CDD" id="cd00010">
    <property type="entry name" value="AAI_LTSS"/>
    <property type="match status" value="1"/>
</dbReference>
<reference evidence="9" key="1">
    <citation type="journal article" date="2022" name="Cell">
        <title>Repeat-based holocentromeres influence genome architecture and karyotype evolution.</title>
        <authorList>
            <person name="Hofstatter P.G."/>
            <person name="Thangavel G."/>
            <person name="Lux T."/>
            <person name="Neumann P."/>
            <person name="Vondrak T."/>
            <person name="Novak P."/>
            <person name="Zhang M."/>
            <person name="Costa L."/>
            <person name="Castellani M."/>
            <person name="Scott A."/>
            <person name="Toegelov H."/>
            <person name="Fuchs J."/>
            <person name="Mata-Sucre Y."/>
            <person name="Dias Y."/>
            <person name="Vanzela A.L.L."/>
            <person name="Huettel B."/>
            <person name="Almeida C.C.S."/>
            <person name="Simkova H."/>
            <person name="Souza G."/>
            <person name="Pedrosa-Harand A."/>
            <person name="Macas J."/>
            <person name="Mayer K.F.X."/>
            <person name="Houben A."/>
            <person name="Marques A."/>
        </authorList>
    </citation>
    <scope>NUCLEOTIDE SEQUENCE</scope>
    <source>
        <strain evidence="9">RhyBre1mFocal</strain>
    </source>
</reference>
<dbReference type="Pfam" id="PF14368">
    <property type="entry name" value="LTP_2"/>
    <property type="match status" value="1"/>
</dbReference>
<feature type="transmembrane region" description="Helical" evidence="6">
    <location>
        <begin position="139"/>
        <end position="159"/>
    </location>
</feature>
<keyword evidence="2 7" id="KW-0732">Signal</keyword>
<evidence type="ECO:0000256" key="5">
    <source>
        <dbReference type="SAM" id="MobiDB-lite"/>
    </source>
</evidence>
<keyword evidence="10" id="KW-1185">Reference proteome</keyword>
<keyword evidence="3" id="KW-1015">Disulfide bond</keyword>
<dbReference type="InterPro" id="IPR043325">
    <property type="entry name" value="LTSS"/>
</dbReference>
<evidence type="ECO:0000313" key="10">
    <source>
        <dbReference type="Proteomes" id="UP001151287"/>
    </source>
</evidence>
<proteinExistence type="inferred from homology"/>
<dbReference type="AlphaFoldDB" id="A0A9Q0CEV7"/>
<dbReference type="InterPro" id="IPR016140">
    <property type="entry name" value="Bifunc_inhib/LTP/seed_store"/>
</dbReference>
<dbReference type="InterPro" id="IPR036312">
    <property type="entry name" value="Bifun_inhib/LTP/seed_sf"/>
</dbReference>
<dbReference type="EMBL" id="JAMQYH010000003">
    <property type="protein sequence ID" value="KAJ1692657.1"/>
    <property type="molecule type" value="Genomic_DNA"/>
</dbReference>
<keyword evidence="6" id="KW-0812">Transmembrane</keyword>
<dbReference type="PANTHER" id="PTHR33044">
    <property type="entry name" value="BIFUNCTIONAL INHIBITOR/LIPID-TRANSFER PROTEIN/SEED STORAGE 2S ALBUMIN SUPERFAMILY PROTEIN-RELATED"/>
    <property type="match status" value="1"/>
</dbReference>
<name>A0A9Q0CEV7_9POAL</name>
<dbReference type="Gene3D" id="1.10.110.10">
    <property type="entry name" value="Plant lipid-transfer and hydrophobic proteins"/>
    <property type="match status" value="1"/>
</dbReference>
<comment type="caution">
    <text evidence="9">The sequence shown here is derived from an EMBL/GenBank/DDBJ whole genome shotgun (WGS) entry which is preliminary data.</text>
</comment>
<evidence type="ECO:0000256" key="1">
    <source>
        <dbReference type="ARBA" id="ARBA00009748"/>
    </source>
</evidence>
<feature type="signal peptide" evidence="7">
    <location>
        <begin position="1"/>
        <end position="24"/>
    </location>
</feature>